<dbReference type="GO" id="GO:0016209">
    <property type="term" value="F:antioxidant activity"/>
    <property type="evidence" value="ECO:0007669"/>
    <property type="project" value="InterPro"/>
</dbReference>
<dbReference type="PANTHER" id="PTHR42852">
    <property type="entry name" value="THIOL:DISULFIDE INTERCHANGE PROTEIN DSBE"/>
    <property type="match status" value="1"/>
</dbReference>
<keyword evidence="5" id="KW-1133">Transmembrane helix</keyword>
<evidence type="ECO:0000256" key="5">
    <source>
        <dbReference type="SAM" id="Phobius"/>
    </source>
</evidence>
<dbReference type="InterPro" id="IPR050553">
    <property type="entry name" value="Thioredoxin_ResA/DsbE_sf"/>
</dbReference>
<dbReference type="EMBL" id="WJJP01000097">
    <property type="protein sequence ID" value="MBD3323571.1"/>
    <property type="molecule type" value="Genomic_DNA"/>
</dbReference>
<feature type="transmembrane region" description="Helical" evidence="5">
    <location>
        <begin position="56"/>
        <end position="73"/>
    </location>
</feature>
<evidence type="ECO:0000256" key="1">
    <source>
        <dbReference type="ARBA" id="ARBA00004196"/>
    </source>
</evidence>
<dbReference type="InterPro" id="IPR017937">
    <property type="entry name" value="Thioredoxin_CS"/>
</dbReference>
<evidence type="ECO:0000256" key="4">
    <source>
        <dbReference type="ARBA" id="ARBA00023284"/>
    </source>
</evidence>
<dbReference type="Gene3D" id="3.40.30.10">
    <property type="entry name" value="Glutaredoxin"/>
    <property type="match status" value="1"/>
</dbReference>
<dbReference type="GO" id="GO:0016491">
    <property type="term" value="F:oxidoreductase activity"/>
    <property type="evidence" value="ECO:0007669"/>
    <property type="project" value="InterPro"/>
</dbReference>
<evidence type="ECO:0000313" key="7">
    <source>
        <dbReference type="EMBL" id="MBD3323571.1"/>
    </source>
</evidence>
<protein>
    <submittedName>
        <fullName evidence="7">Redoxin domain-containing protein</fullName>
    </submittedName>
</protein>
<dbReference type="InterPro" id="IPR013766">
    <property type="entry name" value="Thioredoxin_domain"/>
</dbReference>
<dbReference type="SUPFAM" id="SSF52833">
    <property type="entry name" value="Thioredoxin-like"/>
    <property type="match status" value="1"/>
</dbReference>
<comment type="subcellular location">
    <subcellularLocation>
        <location evidence="1">Cell envelope</location>
    </subcellularLocation>
</comment>
<organism evidence="7 8">
    <name type="scientific">candidate division KSB3 bacterium</name>
    <dbReference type="NCBI Taxonomy" id="2044937"/>
    <lineage>
        <taxon>Bacteria</taxon>
        <taxon>candidate division KSB3</taxon>
    </lineage>
</organism>
<dbReference type="GO" id="GO:0017004">
    <property type="term" value="P:cytochrome complex assembly"/>
    <property type="evidence" value="ECO:0007669"/>
    <property type="project" value="UniProtKB-KW"/>
</dbReference>
<sequence length="238" mass="26818">MDLDRGVCRVYDWHRVRNDPESLGRSPHSKTKNTPYEVILVSRIEIMKASVTNTKFKTFLPFLVIVGVAILLIEVQKTPSLLPPTTMELNSRDIRTPNERRFALPTLSGEIVHLTDFKGQAVLLNFFATWCGPCREEMPSLEELYQLKKAQGFVVVGISNDQPSSLASFVEEYELSFPILVDPEGEAFRKYFVRGIPVTYLLDRQGRIAGMFPGEADWSSEKAQALIDQLLQEPLAGG</sequence>
<evidence type="ECO:0000313" key="8">
    <source>
        <dbReference type="Proteomes" id="UP000649604"/>
    </source>
</evidence>
<dbReference type="Proteomes" id="UP000649604">
    <property type="component" value="Unassembled WGS sequence"/>
</dbReference>
<dbReference type="PANTHER" id="PTHR42852:SF6">
    <property type="entry name" value="THIOL:DISULFIDE INTERCHANGE PROTEIN DSBE"/>
    <property type="match status" value="1"/>
</dbReference>
<keyword evidence="5" id="KW-0812">Transmembrane</keyword>
<evidence type="ECO:0000256" key="3">
    <source>
        <dbReference type="ARBA" id="ARBA00023157"/>
    </source>
</evidence>
<keyword evidence="3" id="KW-1015">Disulfide bond</keyword>
<dbReference type="InterPro" id="IPR000866">
    <property type="entry name" value="AhpC/TSA"/>
</dbReference>
<comment type="caution">
    <text evidence="7">The sequence shown here is derived from an EMBL/GenBank/DDBJ whole genome shotgun (WGS) entry which is preliminary data.</text>
</comment>
<dbReference type="InterPro" id="IPR036249">
    <property type="entry name" value="Thioredoxin-like_sf"/>
</dbReference>
<feature type="domain" description="Thioredoxin" evidence="6">
    <location>
        <begin position="93"/>
        <end position="232"/>
    </location>
</feature>
<dbReference type="PROSITE" id="PS51352">
    <property type="entry name" value="THIOREDOXIN_2"/>
    <property type="match status" value="1"/>
</dbReference>
<evidence type="ECO:0000256" key="2">
    <source>
        <dbReference type="ARBA" id="ARBA00022748"/>
    </source>
</evidence>
<proteinExistence type="predicted"/>
<keyword evidence="5" id="KW-0472">Membrane</keyword>
<dbReference type="PROSITE" id="PS00194">
    <property type="entry name" value="THIOREDOXIN_1"/>
    <property type="match status" value="1"/>
</dbReference>
<dbReference type="Pfam" id="PF00578">
    <property type="entry name" value="AhpC-TSA"/>
    <property type="match status" value="1"/>
</dbReference>
<dbReference type="CDD" id="cd02966">
    <property type="entry name" value="TlpA_like_family"/>
    <property type="match status" value="1"/>
</dbReference>
<gene>
    <name evidence="7" type="ORF">GF339_03240</name>
</gene>
<dbReference type="GO" id="GO:0030313">
    <property type="term" value="C:cell envelope"/>
    <property type="evidence" value="ECO:0007669"/>
    <property type="project" value="UniProtKB-SubCell"/>
</dbReference>
<keyword evidence="2" id="KW-0201">Cytochrome c-type biogenesis</keyword>
<name>A0A9D5JT74_9BACT</name>
<reference evidence="7" key="1">
    <citation type="submission" date="2019-11" db="EMBL/GenBank/DDBJ databases">
        <title>Microbial mats filling the niche in hypersaline microbial mats.</title>
        <authorList>
            <person name="Wong H.L."/>
            <person name="Macleod F.I."/>
            <person name="White R.A. III"/>
            <person name="Burns B.P."/>
        </authorList>
    </citation>
    <scope>NUCLEOTIDE SEQUENCE</scope>
    <source>
        <strain evidence="7">Rbin_158</strain>
    </source>
</reference>
<keyword evidence="4" id="KW-0676">Redox-active center</keyword>
<evidence type="ECO:0000259" key="6">
    <source>
        <dbReference type="PROSITE" id="PS51352"/>
    </source>
</evidence>
<accession>A0A9D5JT74</accession>
<dbReference type="AlphaFoldDB" id="A0A9D5JT74"/>